<sequence length="142" mass="16224">MQTMDQRPQKTSITVSAHIKERVCSRKRGNQTYDDVLNVLLDTVDAGDKGDEQGVVFLHTVYVNGELKKLKQPIILKMMIQEDNSYVLANEEFSFLISCNSIADGLEEGRRMFEEDYAIYTNPENQVHPLAKKRAEMLQSVI</sequence>
<name>A0AAE4ME11_9EURY</name>
<dbReference type="AlphaFoldDB" id="A0AAE4ME11"/>
<proteinExistence type="predicted"/>
<keyword evidence="2" id="KW-1185">Reference proteome</keyword>
<dbReference type="Proteomes" id="UP001273136">
    <property type="component" value="Unassembled WGS sequence"/>
</dbReference>
<accession>A0AAE4ME11</accession>
<comment type="caution">
    <text evidence="1">The sequence shown here is derived from an EMBL/GenBank/DDBJ whole genome shotgun (WGS) entry which is preliminary data.</text>
</comment>
<gene>
    <name evidence="1" type="ORF">McpAg1_15700</name>
</gene>
<organism evidence="1 2">
    <name type="scientific">Methanorbis furvi</name>
    <dbReference type="NCBI Taxonomy" id="3028299"/>
    <lineage>
        <taxon>Archaea</taxon>
        <taxon>Methanobacteriati</taxon>
        <taxon>Methanobacteriota</taxon>
        <taxon>Stenosarchaea group</taxon>
        <taxon>Methanomicrobia</taxon>
        <taxon>Methanomicrobiales</taxon>
        <taxon>Methanocorpusculaceae</taxon>
        <taxon>Methanorbis</taxon>
    </lineage>
</organism>
<dbReference type="EMBL" id="JAWDKA010000008">
    <property type="protein sequence ID" value="MDV0442335.1"/>
    <property type="molecule type" value="Genomic_DNA"/>
</dbReference>
<protein>
    <submittedName>
        <fullName evidence="1">Uncharacterized protein</fullName>
    </submittedName>
</protein>
<evidence type="ECO:0000313" key="1">
    <source>
        <dbReference type="EMBL" id="MDV0442335.1"/>
    </source>
</evidence>
<reference evidence="1" key="1">
    <citation type="submission" date="2023-06" db="EMBL/GenBank/DDBJ databases">
        <title>Genome sequence of Methancorpusculaceae sp. Ag1.</title>
        <authorList>
            <person name="Protasov E."/>
            <person name="Platt K."/>
            <person name="Poehlein A."/>
            <person name="Daniel R."/>
            <person name="Brune A."/>
        </authorList>
    </citation>
    <scope>NUCLEOTIDE SEQUENCE</scope>
    <source>
        <strain evidence="1">Ag1</strain>
    </source>
</reference>
<evidence type="ECO:0000313" key="2">
    <source>
        <dbReference type="Proteomes" id="UP001273136"/>
    </source>
</evidence>
<dbReference type="RefSeq" id="WP_338094751.1">
    <property type="nucleotide sequence ID" value="NZ_JAWDKA010000008.1"/>
</dbReference>